<sequence>MPDFAVLAVFIPTFFFVSITPGMCMTLAMTLGMSIGVRRTLWMMMGELIGVAVVAVAAVMGVASVMLNYPEAFALLKWLGGAYLAYIGVNMWRAKGKMALTDNIDQQQVNRTSLFYQGLITAIANPKGWAFMISLLPPFINVEANLNVQLAILLSIIMLTEFTSMMAYAAGGKSLRLFLNRGDNIKWMNRIAGSLMIALGFWLALG</sequence>
<dbReference type="PIRSF" id="PIRSF006324">
    <property type="entry name" value="LeuE"/>
    <property type="match status" value="1"/>
</dbReference>
<proteinExistence type="predicted"/>
<gene>
    <name evidence="7" type="ORF">SG35_012575</name>
</gene>
<dbReference type="KEGG" id="tact:SG35_012575"/>
<keyword evidence="3 6" id="KW-0812">Transmembrane</keyword>
<reference evidence="7 8" key="2">
    <citation type="journal article" date="2022" name="Mar. Drugs">
        <title>Bioassay-Guided Fractionation Leads to the Detection of Cholic Acid Generated by the Rare Thalassomonas sp.</title>
        <authorList>
            <person name="Pheiffer F."/>
            <person name="Schneider Y.K."/>
            <person name="Hansen E.H."/>
            <person name="Andersen J.H."/>
            <person name="Isaksson J."/>
            <person name="Busche T."/>
            <person name="R C."/>
            <person name="Kalinowski J."/>
            <person name="Zyl L.V."/>
            <person name="Trindade M."/>
        </authorList>
    </citation>
    <scope>NUCLEOTIDE SEQUENCE [LARGE SCALE GENOMIC DNA]</scope>
    <source>
        <strain evidence="7 8">A5K-106</strain>
    </source>
</reference>
<evidence type="ECO:0000256" key="3">
    <source>
        <dbReference type="ARBA" id="ARBA00022692"/>
    </source>
</evidence>
<evidence type="ECO:0000256" key="2">
    <source>
        <dbReference type="ARBA" id="ARBA00022475"/>
    </source>
</evidence>
<feature type="transmembrane region" description="Helical" evidence="6">
    <location>
        <begin position="187"/>
        <end position="205"/>
    </location>
</feature>
<dbReference type="PANTHER" id="PTHR30086">
    <property type="entry name" value="ARGININE EXPORTER PROTEIN ARGO"/>
    <property type="match status" value="1"/>
</dbReference>
<dbReference type="GO" id="GO:0005886">
    <property type="term" value="C:plasma membrane"/>
    <property type="evidence" value="ECO:0007669"/>
    <property type="project" value="UniProtKB-SubCell"/>
</dbReference>
<dbReference type="Pfam" id="PF01810">
    <property type="entry name" value="LysE"/>
    <property type="match status" value="1"/>
</dbReference>
<feature type="transmembrane region" description="Helical" evidence="6">
    <location>
        <begin position="6"/>
        <end position="29"/>
    </location>
</feature>
<evidence type="ECO:0000313" key="8">
    <source>
        <dbReference type="Proteomes" id="UP000032568"/>
    </source>
</evidence>
<keyword evidence="5 6" id="KW-0472">Membrane</keyword>
<dbReference type="EMBL" id="CP059735">
    <property type="protein sequence ID" value="WDE01866.1"/>
    <property type="molecule type" value="Genomic_DNA"/>
</dbReference>
<reference evidence="7 8" key="1">
    <citation type="journal article" date="2015" name="Genome Announc.">
        <title>Draft Genome Sequences of Marine Isolates of Thalassomonas viridans and Thalassomonas actiniarum.</title>
        <authorList>
            <person name="Olonade I."/>
            <person name="van Zyl L.J."/>
            <person name="Trindade M."/>
        </authorList>
    </citation>
    <scope>NUCLEOTIDE SEQUENCE [LARGE SCALE GENOMIC DNA]</scope>
    <source>
        <strain evidence="7 8">A5K-106</strain>
    </source>
</reference>
<feature type="transmembrane region" description="Helical" evidence="6">
    <location>
        <begin position="113"/>
        <end position="136"/>
    </location>
</feature>
<keyword evidence="2" id="KW-1003">Cell membrane</keyword>
<dbReference type="AlphaFoldDB" id="A0AAE9YVE4"/>
<feature type="transmembrane region" description="Helical" evidence="6">
    <location>
        <begin position="72"/>
        <end position="92"/>
    </location>
</feature>
<dbReference type="Proteomes" id="UP000032568">
    <property type="component" value="Chromosome"/>
</dbReference>
<feature type="transmembrane region" description="Helical" evidence="6">
    <location>
        <begin position="41"/>
        <end position="66"/>
    </location>
</feature>
<evidence type="ECO:0000256" key="5">
    <source>
        <dbReference type="ARBA" id="ARBA00023136"/>
    </source>
</evidence>
<evidence type="ECO:0000256" key="6">
    <source>
        <dbReference type="SAM" id="Phobius"/>
    </source>
</evidence>
<dbReference type="PANTHER" id="PTHR30086:SF5">
    <property type="entry name" value="HOMOGENTISATE EXPORT PROTEIN"/>
    <property type="match status" value="1"/>
</dbReference>
<dbReference type="GO" id="GO:0042970">
    <property type="term" value="F:homoserine transmembrane transporter activity"/>
    <property type="evidence" value="ECO:0007669"/>
    <property type="project" value="TreeGrafter"/>
</dbReference>
<accession>A0AAE9YVE4</accession>
<dbReference type="InterPro" id="IPR001123">
    <property type="entry name" value="LeuE-type"/>
</dbReference>
<keyword evidence="4 6" id="KW-1133">Transmembrane helix</keyword>
<name>A0AAE9YVE4_9GAMM</name>
<dbReference type="RefSeq" id="WP_044833562.1">
    <property type="nucleotide sequence ID" value="NZ_CP059735.1"/>
</dbReference>
<keyword evidence="8" id="KW-1185">Reference proteome</keyword>
<evidence type="ECO:0000313" key="7">
    <source>
        <dbReference type="EMBL" id="WDE01866.1"/>
    </source>
</evidence>
<evidence type="ECO:0000256" key="4">
    <source>
        <dbReference type="ARBA" id="ARBA00022989"/>
    </source>
</evidence>
<protein>
    <submittedName>
        <fullName evidence="7">LysE family translocator</fullName>
    </submittedName>
</protein>
<evidence type="ECO:0000256" key="1">
    <source>
        <dbReference type="ARBA" id="ARBA00004651"/>
    </source>
</evidence>
<organism evidence="7 8">
    <name type="scientific">Thalassomonas actiniarum</name>
    <dbReference type="NCBI Taxonomy" id="485447"/>
    <lineage>
        <taxon>Bacteria</taxon>
        <taxon>Pseudomonadati</taxon>
        <taxon>Pseudomonadota</taxon>
        <taxon>Gammaproteobacteria</taxon>
        <taxon>Alteromonadales</taxon>
        <taxon>Colwelliaceae</taxon>
        <taxon>Thalassomonas</taxon>
    </lineage>
</organism>
<comment type="subcellular location">
    <subcellularLocation>
        <location evidence="1">Cell membrane</location>
        <topology evidence="1">Multi-pass membrane protein</topology>
    </subcellularLocation>
</comment>
<feature type="transmembrane region" description="Helical" evidence="6">
    <location>
        <begin position="148"/>
        <end position="167"/>
    </location>
</feature>